<accession>A0A3N4JPN8</accession>
<keyword evidence="1" id="KW-0472">Membrane</keyword>
<reference evidence="2 3" key="1">
    <citation type="journal article" date="2018" name="Nat. Ecol. Evol.">
        <title>Pezizomycetes genomes reveal the molecular basis of ectomycorrhizal truffle lifestyle.</title>
        <authorList>
            <person name="Murat C."/>
            <person name="Payen T."/>
            <person name="Noel B."/>
            <person name="Kuo A."/>
            <person name="Morin E."/>
            <person name="Chen J."/>
            <person name="Kohler A."/>
            <person name="Krizsan K."/>
            <person name="Balestrini R."/>
            <person name="Da Silva C."/>
            <person name="Montanini B."/>
            <person name="Hainaut M."/>
            <person name="Levati E."/>
            <person name="Barry K.W."/>
            <person name="Belfiori B."/>
            <person name="Cichocki N."/>
            <person name="Clum A."/>
            <person name="Dockter R.B."/>
            <person name="Fauchery L."/>
            <person name="Guy J."/>
            <person name="Iotti M."/>
            <person name="Le Tacon F."/>
            <person name="Lindquist E.A."/>
            <person name="Lipzen A."/>
            <person name="Malagnac F."/>
            <person name="Mello A."/>
            <person name="Molinier V."/>
            <person name="Miyauchi S."/>
            <person name="Poulain J."/>
            <person name="Riccioni C."/>
            <person name="Rubini A."/>
            <person name="Sitrit Y."/>
            <person name="Splivallo R."/>
            <person name="Traeger S."/>
            <person name="Wang M."/>
            <person name="Zifcakova L."/>
            <person name="Wipf D."/>
            <person name="Zambonelli A."/>
            <person name="Paolocci F."/>
            <person name="Nowrousian M."/>
            <person name="Ottonello S."/>
            <person name="Baldrian P."/>
            <person name="Spatafora J.W."/>
            <person name="Henrissat B."/>
            <person name="Nagy L.G."/>
            <person name="Aury J.M."/>
            <person name="Wincker P."/>
            <person name="Grigoriev I.V."/>
            <person name="Bonfante P."/>
            <person name="Martin F.M."/>
        </authorList>
    </citation>
    <scope>NUCLEOTIDE SEQUENCE [LARGE SCALE GENOMIC DNA]</scope>
    <source>
        <strain evidence="2 3">120613-1</strain>
    </source>
</reference>
<keyword evidence="3" id="KW-1185">Reference proteome</keyword>
<dbReference type="AlphaFoldDB" id="A0A3N4JPN8"/>
<gene>
    <name evidence="2" type="ORF">L873DRAFT_1805374</name>
</gene>
<evidence type="ECO:0000313" key="2">
    <source>
        <dbReference type="EMBL" id="RPB00256.1"/>
    </source>
</evidence>
<dbReference type="Proteomes" id="UP000276215">
    <property type="component" value="Unassembled WGS sequence"/>
</dbReference>
<keyword evidence="1" id="KW-1133">Transmembrane helix</keyword>
<name>A0A3N4JPN8_9PEZI</name>
<evidence type="ECO:0000256" key="1">
    <source>
        <dbReference type="SAM" id="Phobius"/>
    </source>
</evidence>
<organism evidence="2 3">
    <name type="scientific">Choiromyces venosus 120613-1</name>
    <dbReference type="NCBI Taxonomy" id="1336337"/>
    <lineage>
        <taxon>Eukaryota</taxon>
        <taxon>Fungi</taxon>
        <taxon>Dikarya</taxon>
        <taxon>Ascomycota</taxon>
        <taxon>Pezizomycotina</taxon>
        <taxon>Pezizomycetes</taxon>
        <taxon>Pezizales</taxon>
        <taxon>Tuberaceae</taxon>
        <taxon>Choiromyces</taxon>
    </lineage>
</organism>
<keyword evidence="1" id="KW-0812">Transmembrane</keyword>
<dbReference type="EMBL" id="ML120381">
    <property type="protein sequence ID" value="RPB00256.1"/>
    <property type="molecule type" value="Genomic_DNA"/>
</dbReference>
<sequence>MNAVKAFLCRNSCELVGGAIGGVVGGVFYIPFAIIEFDRIVLDYHVARNRAASNLDTKVDGVKASGEDRGSIPKA</sequence>
<feature type="transmembrane region" description="Helical" evidence="1">
    <location>
        <begin position="15"/>
        <end position="35"/>
    </location>
</feature>
<proteinExistence type="predicted"/>
<protein>
    <submittedName>
        <fullName evidence="2">Uncharacterized protein</fullName>
    </submittedName>
</protein>
<evidence type="ECO:0000313" key="3">
    <source>
        <dbReference type="Proteomes" id="UP000276215"/>
    </source>
</evidence>